<reference evidence="4 5" key="1">
    <citation type="journal article" date="2012" name="Proc. Natl. Acad. Sci. U.S.A.">
        <title>Comparative genomics of Ceriporiopsis subvermispora and Phanerochaete chrysosporium provide insight into selective ligninolysis.</title>
        <authorList>
            <person name="Fernandez-Fueyo E."/>
            <person name="Ruiz-Duenas F.J."/>
            <person name="Ferreira P."/>
            <person name="Floudas D."/>
            <person name="Hibbett D.S."/>
            <person name="Canessa P."/>
            <person name="Larrondo L.F."/>
            <person name="James T.Y."/>
            <person name="Seelenfreund D."/>
            <person name="Lobos S."/>
            <person name="Polanco R."/>
            <person name="Tello M."/>
            <person name="Honda Y."/>
            <person name="Watanabe T."/>
            <person name="Watanabe T."/>
            <person name="Ryu J.S."/>
            <person name="Kubicek C.P."/>
            <person name="Schmoll M."/>
            <person name="Gaskell J."/>
            <person name="Hammel K.E."/>
            <person name="St John F.J."/>
            <person name="Vanden Wymelenberg A."/>
            <person name="Sabat G."/>
            <person name="Splinter BonDurant S."/>
            <person name="Syed K."/>
            <person name="Yadav J.S."/>
            <person name="Doddapaneni H."/>
            <person name="Subramanian V."/>
            <person name="Lavin J.L."/>
            <person name="Oguiza J.A."/>
            <person name="Perez G."/>
            <person name="Pisabarro A.G."/>
            <person name="Ramirez L."/>
            <person name="Santoyo F."/>
            <person name="Master E."/>
            <person name="Coutinho P.M."/>
            <person name="Henrissat B."/>
            <person name="Lombard V."/>
            <person name="Magnuson J.K."/>
            <person name="Kuees U."/>
            <person name="Hori C."/>
            <person name="Igarashi K."/>
            <person name="Samejima M."/>
            <person name="Held B.W."/>
            <person name="Barry K.W."/>
            <person name="LaButti K.M."/>
            <person name="Lapidus A."/>
            <person name="Lindquist E.A."/>
            <person name="Lucas S.M."/>
            <person name="Riley R."/>
            <person name="Salamov A.A."/>
            <person name="Hoffmeister D."/>
            <person name="Schwenk D."/>
            <person name="Hadar Y."/>
            <person name="Yarden O."/>
            <person name="de Vries R.P."/>
            <person name="Wiebenga A."/>
            <person name="Stenlid J."/>
            <person name="Eastwood D."/>
            <person name="Grigoriev I.V."/>
            <person name="Berka R.M."/>
            <person name="Blanchette R.A."/>
            <person name="Kersten P."/>
            <person name="Martinez A.T."/>
            <person name="Vicuna R."/>
            <person name="Cullen D."/>
        </authorList>
    </citation>
    <scope>NUCLEOTIDE SEQUENCE [LARGE SCALE GENOMIC DNA]</scope>
    <source>
        <strain evidence="4 5">B</strain>
    </source>
</reference>
<evidence type="ECO:0000259" key="3">
    <source>
        <dbReference type="Pfam" id="PF10342"/>
    </source>
</evidence>
<evidence type="ECO:0000256" key="2">
    <source>
        <dbReference type="SAM" id="SignalP"/>
    </source>
</evidence>
<feature type="chain" id="PRO_5004023166" description="Yeast cell wall synthesis Kre9/Knh1-like N-terminal domain-containing protein" evidence="2">
    <location>
        <begin position="17"/>
        <end position="117"/>
    </location>
</feature>
<dbReference type="STRING" id="914234.M2QL67"/>
<sequence length="117" mass="12300">MRSIFVPLLLAGLAFGYVIVTPNSESGWTTEGPNAITWTKLATDPPEFSIILQSSIVGGIDELAIASGVDGNTGIFVVPPQEEGFPAGDGFHIDFVNATNNSDIFAQSAPFSIIQSN</sequence>
<dbReference type="EMBL" id="KB445796">
    <property type="protein sequence ID" value="EMD37778.1"/>
    <property type="molecule type" value="Genomic_DNA"/>
</dbReference>
<protein>
    <recommendedName>
        <fullName evidence="3">Yeast cell wall synthesis Kre9/Knh1-like N-terminal domain-containing protein</fullName>
    </recommendedName>
</protein>
<feature type="signal peptide" evidence="2">
    <location>
        <begin position="1"/>
        <end position="16"/>
    </location>
</feature>
<feature type="domain" description="Yeast cell wall synthesis Kre9/Knh1-like N-terminal" evidence="3">
    <location>
        <begin position="21"/>
        <end position="113"/>
    </location>
</feature>
<dbReference type="AlphaFoldDB" id="M2QL67"/>
<dbReference type="HOGENOM" id="CLU_088618_3_1_1"/>
<gene>
    <name evidence="4" type="ORF">CERSUDRAFT_114442</name>
</gene>
<dbReference type="OrthoDB" id="5316007at2759"/>
<dbReference type="Pfam" id="PF10342">
    <property type="entry name" value="Kre9_KNH"/>
    <property type="match status" value="1"/>
</dbReference>
<evidence type="ECO:0000256" key="1">
    <source>
        <dbReference type="ARBA" id="ARBA00022729"/>
    </source>
</evidence>
<organism evidence="4 5">
    <name type="scientific">Ceriporiopsis subvermispora (strain B)</name>
    <name type="common">White-rot fungus</name>
    <name type="synonym">Gelatoporia subvermispora</name>
    <dbReference type="NCBI Taxonomy" id="914234"/>
    <lineage>
        <taxon>Eukaryota</taxon>
        <taxon>Fungi</taxon>
        <taxon>Dikarya</taxon>
        <taxon>Basidiomycota</taxon>
        <taxon>Agaricomycotina</taxon>
        <taxon>Agaricomycetes</taxon>
        <taxon>Polyporales</taxon>
        <taxon>Gelatoporiaceae</taxon>
        <taxon>Gelatoporia</taxon>
    </lineage>
</organism>
<name>M2QL67_CERS8</name>
<keyword evidence="1 2" id="KW-0732">Signal</keyword>
<accession>M2QL67</accession>
<dbReference type="InterPro" id="IPR018466">
    <property type="entry name" value="Kre9/Knh1-like_N"/>
</dbReference>
<evidence type="ECO:0000313" key="4">
    <source>
        <dbReference type="EMBL" id="EMD37778.1"/>
    </source>
</evidence>
<dbReference type="Proteomes" id="UP000016930">
    <property type="component" value="Unassembled WGS sequence"/>
</dbReference>
<proteinExistence type="predicted"/>
<keyword evidence="5" id="KW-1185">Reference proteome</keyword>
<evidence type="ECO:0000313" key="5">
    <source>
        <dbReference type="Proteomes" id="UP000016930"/>
    </source>
</evidence>